<protein>
    <submittedName>
        <fullName evidence="2">Uncharacterized protein</fullName>
    </submittedName>
</protein>
<keyword evidence="3" id="KW-1185">Reference proteome</keyword>
<evidence type="ECO:0000313" key="2">
    <source>
        <dbReference type="EMBL" id="CAB0007905.1"/>
    </source>
</evidence>
<dbReference type="OrthoDB" id="308383at2759"/>
<accession>A0A6H5GU09</accession>
<feature type="compositionally biased region" description="Basic and acidic residues" evidence="1">
    <location>
        <begin position="105"/>
        <end position="120"/>
    </location>
</feature>
<feature type="region of interest" description="Disordered" evidence="1">
    <location>
        <begin position="26"/>
        <end position="54"/>
    </location>
</feature>
<dbReference type="AlphaFoldDB" id="A0A6H5GU09"/>
<reference evidence="2 3" key="1">
    <citation type="submission" date="2020-02" db="EMBL/GenBank/DDBJ databases">
        <authorList>
            <person name="Ferguson B K."/>
        </authorList>
    </citation>
    <scope>NUCLEOTIDE SEQUENCE [LARGE SCALE GENOMIC DNA]</scope>
</reference>
<organism evidence="2 3">
    <name type="scientific">Nesidiocoris tenuis</name>
    <dbReference type="NCBI Taxonomy" id="355587"/>
    <lineage>
        <taxon>Eukaryota</taxon>
        <taxon>Metazoa</taxon>
        <taxon>Ecdysozoa</taxon>
        <taxon>Arthropoda</taxon>
        <taxon>Hexapoda</taxon>
        <taxon>Insecta</taxon>
        <taxon>Pterygota</taxon>
        <taxon>Neoptera</taxon>
        <taxon>Paraneoptera</taxon>
        <taxon>Hemiptera</taxon>
        <taxon>Heteroptera</taxon>
        <taxon>Panheteroptera</taxon>
        <taxon>Cimicomorpha</taxon>
        <taxon>Miridae</taxon>
        <taxon>Dicyphina</taxon>
        <taxon>Nesidiocoris</taxon>
    </lineage>
</organism>
<dbReference type="EMBL" id="CADCXU010019769">
    <property type="protein sequence ID" value="CAB0007905.1"/>
    <property type="molecule type" value="Genomic_DNA"/>
</dbReference>
<feature type="non-terminal residue" evidence="2">
    <location>
        <position position="1"/>
    </location>
</feature>
<sequence>APLFHGFSPHDVRTAVKEQAVLEIKRSWPEPAGEKAPKTRSGAPPVRGEPKFGPKNVLAASLEPKKYGAAPAVTGTKFVLPSRSAHSSRVIKPNKRFLQSSSPERNTKRSRVDEPAKVDVEPAKILPSPISHAAIYDETSLFKFGHHTAARARLLHFSMP</sequence>
<evidence type="ECO:0000256" key="1">
    <source>
        <dbReference type="SAM" id="MobiDB-lite"/>
    </source>
</evidence>
<feature type="region of interest" description="Disordered" evidence="1">
    <location>
        <begin position="82"/>
        <end position="120"/>
    </location>
</feature>
<feature type="compositionally biased region" description="Basic and acidic residues" evidence="1">
    <location>
        <begin position="26"/>
        <end position="37"/>
    </location>
</feature>
<name>A0A6H5GU09_9HEMI</name>
<evidence type="ECO:0000313" key="3">
    <source>
        <dbReference type="Proteomes" id="UP000479000"/>
    </source>
</evidence>
<proteinExistence type="predicted"/>
<dbReference type="Proteomes" id="UP000479000">
    <property type="component" value="Unassembled WGS sequence"/>
</dbReference>
<gene>
    <name evidence="2" type="ORF">NTEN_LOCUS13151</name>
</gene>